<gene>
    <name evidence="2" type="ORF">CDQ84_08060</name>
</gene>
<dbReference type="Proteomes" id="UP000236151">
    <property type="component" value="Unassembled WGS sequence"/>
</dbReference>
<accession>A0A2K2FLZ0</accession>
<dbReference type="Gene3D" id="2.60.40.1180">
    <property type="entry name" value="Golgi alpha-mannosidase II"/>
    <property type="match status" value="1"/>
</dbReference>
<feature type="domain" description="Endo-beta-1,6-galactanase-like" evidence="1">
    <location>
        <begin position="47"/>
        <end position="367"/>
    </location>
</feature>
<dbReference type="PANTHER" id="PTHR42767">
    <property type="entry name" value="ENDO-BETA-1,6-GALACTANASE"/>
    <property type="match status" value="1"/>
</dbReference>
<dbReference type="GO" id="GO:0004553">
    <property type="term" value="F:hydrolase activity, hydrolyzing O-glycosyl compounds"/>
    <property type="evidence" value="ECO:0007669"/>
    <property type="project" value="InterPro"/>
</dbReference>
<dbReference type="Gene3D" id="3.20.20.80">
    <property type="entry name" value="Glycosidases"/>
    <property type="match status" value="1"/>
</dbReference>
<reference evidence="2 3" key="1">
    <citation type="submission" date="2017-06" db="EMBL/GenBank/DDBJ databases">
        <title>Investigating the central metabolism of Clostridium thermosuccinogenes.</title>
        <authorList>
            <person name="Koendjbiharie J.G."/>
            <person name="van Kranenburg R."/>
        </authorList>
    </citation>
    <scope>NUCLEOTIDE SEQUENCE [LARGE SCALE GENOMIC DNA]</scope>
    <source>
        <strain evidence="2 3">DSM 5806</strain>
    </source>
</reference>
<keyword evidence="3" id="KW-1185">Reference proteome</keyword>
<dbReference type="InterPro" id="IPR013780">
    <property type="entry name" value="Glyco_hydro_b"/>
</dbReference>
<evidence type="ECO:0000313" key="3">
    <source>
        <dbReference type="Proteomes" id="UP000236151"/>
    </source>
</evidence>
<dbReference type="InterPro" id="IPR039514">
    <property type="entry name" value="6GAL-like"/>
</dbReference>
<dbReference type="EMBL" id="NIOJ01000016">
    <property type="protein sequence ID" value="PNT99791.1"/>
    <property type="molecule type" value="Genomic_DNA"/>
</dbReference>
<protein>
    <recommendedName>
        <fullName evidence="1">Endo-beta-1,6-galactanase-like domain-containing protein</fullName>
    </recommendedName>
</protein>
<dbReference type="SUPFAM" id="SSF51445">
    <property type="entry name" value="(Trans)glycosidases"/>
    <property type="match status" value="1"/>
</dbReference>
<proteinExistence type="predicted"/>
<evidence type="ECO:0000259" key="1">
    <source>
        <dbReference type="Pfam" id="PF14587"/>
    </source>
</evidence>
<dbReference type="PANTHER" id="PTHR42767:SF1">
    <property type="entry name" value="ENDO-BETA-1,6-GALACTANASE-LIKE DOMAIN-CONTAINING PROTEIN"/>
    <property type="match status" value="1"/>
</dbReference>
<dbReference type="Pfam" id="PF14587">
    <property type="entry name" value="Glyco_hydr_30_2"/>
    <property type="match status" value="1"/>
</dbReference>
<sequence length="481" mass="54203">MDVHSMSMRTCIFIICVLYVLLFASCSNPVSNSEKTDGGGVESLGAKITLDYDMTYQTVEGFGASGCWWAQDVGGWENIGEIMEYLYDDEKGIGLDIYRYNIGAGGPSKVSDEWRRTQTVEVSPGVYDLGRDKNAINAMKEAVKHGADTVVLFANSPPARLTKSGFTSGEETGKSNLPRENEAEFAKYLVDITELILKEGIPVKYLSPINEPQWEWKSGQEGCHYEPEEVISLSREVVLELERRKLPVKISINESGKWYDEKYTLTMYKRIMDDEVLSKAIDHYAVHSYWTSETDKKKAALYFSKIENMLPLHQTEWCEMVNGRSMGMDAALVMAKTIHEDMTILSVSSWSHWLAVSRYDYRDGLVYVDIPTRKFKMAKRGWSLGNYAKFIEKGYIRIEASIEDENVLVSAYASPKGDKTVVVAINPMDQSKSVVLAGVRGRKISIYETSDNHDCDFVAKIMPDEVYEIPACSVVTFVAEK</sequence>
<dbReference type="InterPro" id="IPR017853">
    <property type="entry name" value="GH"/>
</dbReference>
<organism evidence="2 3">
    <name type="scientific">Clostridium thermosuccinogenes</name>
    <dbReference type="NCBI Taxonomy" id="84032"/>
    <lineage>
        <taxon>Bacteria</taxon>
        <taxon>Bacillati</taxon>
        <taxon>Bacillota</taxon>
        <taxon>Clostridia</taxon>
        <taxon>Eubacteriales</taxon>
        <taxon>Clostridiaceae</taxon>
        <taxon>Clostridium</taxon>
    </lineage>
</organism>
<evidence type="ECO:0000313" key="2">
    <source>
        <dbReference type="EMBL" id="PNT99791.1"/>
    </source>
</evidence>
<dbReference type="InterPro" id="IPR039743">
    <property type="entry name" value="6GAL/EXGAL"/>
</dbReference>
<comment type="caution">
    <text evidence="2">The sequence shown here is derived from an EMBL/GenBank/DDBJ whole genome shotgun (WGS) entry which is preliminary data.</text>
</comment>
<name>A0A2K2FLZ0_9CLOT</name>
<dbReference type="AlphaFoldDB" id="A0A2K2FLZ0"/>
<dbReference type="KEGG" id="cthd:CDO33_08295"/>